<keyword evidence="2" id="KW-1185">Reference proteome</keyword>
<sequence>MVYVPSPYHPPDVLASYTTMMNCSYVVYTLFTTQLQNNQTLLVSSMKHTDDYKGESYQISLIQTFIICNKNYIFAYFWCLFSMTNGKSRRASGKSNFSDINS</sequence>
<protein>
    <submittedName>
        <fullName evidence="1">Uncharacterized protein</fullName>
    </submittedName>
</protein>
<dbReference type="EMBL" id="VXIV02002489">
    <property type="protein sequence ID" value="KAF6025148.1"/>
    <property type="molecule type" value="Genomic_DNA"/>
</dbReference>
<evidence type="ECO:0000313" key="1">
    <source>
        <dbReference type="EMBL" id="KAF6025148.1"/>
    </source>
</evidence>
<name>A0A7J7JIG7_BUGNE</name>
<accession>A0A7J7JIG7</accession>
<reference evidence="1" key="1">
    <citation type="submission" date="2020-06" db="EMBL/GenBank/DDBJ databases">
        <title>Draft genome of Bugula neritina, a colonial animal packing powerful symbionts and potential medicines.</title>
        <authorList>
            <person name="Rayko M."/>
        </authorList>
    </citation>
    <scope>NUCLEOTIDE SEQUENCE [LARGE SCALE GENOMIC DNA]</scope>
    <source>
        <strain evidence="1">Kwan_BN1</strain>
    </source>
</reference>
<gene>
    <name evidence="1" type="ORF">EB796_016525</name>
</gene>
<dbReference type="Proteomes" id="UP000593567">
    <property type="component" value="Unassembled WGS sequence"/>
</dbReference>
<organism evidence="1 2">
    <name type="scientific">Bugula neritina</name>
    <name type="common">Brown bryozoan</name>
    <name type="synonym">Sertularia neritina</name>
    <dbReference type="NCBI Taxonomy" id="10212"/>
    <lineage>
        <taxon>Eukaryota</taxon>
        <taxon>Metazoa</taxon>
        <taxon>Spiralia</taxon>
        <taxon>Lophotrochozoa</taxon>
        <taxon>Bryozoa</taxon>
        <taxon>Gymnolaemata</taxon>
        <taxon>Cheilostomatida</taxon>
        <taxon>Flustrina</taxon>
        <taxon>Buguloidea</taxon>
        <taxon>Bugulidae</taxon>
        <taxon>Bugula</taxon>
    </lineage>
</organism>
<proteinExistence type="predicted"/>
<dbReference type="AlphaFoldDB" id="A0A7J7JIG7"/>
<comment type="caution">
    <text evidence="1">The sequence shown here is derived from an EMBL/GenBank/DDBJ whole genome shotgun (WGS) entry which is preliminary data.</text>
</comment>
<evidence type="ECO:0000313" key="2">
    <source>
        <dbReference type="Proteomes" id="UP000593567"/>
    </source>
</evidence>